<dbReference type="AlphaFoldDB" id="A0A6B3BL16"/>
<evidence type="ECO:0000259" key="8">
    <source>
        <dbReference type="PROSITE" id="PS51192"/>
    </source>
</evidence>
<feature type="compositionally biased region" description="Gly residues" evidence="7">
    <location>
        <begin position="422"/>
        <end position="432"/>
    </location>
</feature>
<dbReference type="InterPro" id="IPR050079">
    <property type="entry name" value="DEAD_box_RNA_helicase"/>
</dbReference>
<dbReference type="InterPro" id="IPR044742">
    <property type="entry name" value="DEAD/DEAH_RhlB"/>
</dbReference>
<organism evidence="11">
    <name type="scientific">Streptomyces sp. SID12501</name>
    <dbReference type="NCBI Taxonomy" id="2706042"/>
    <lineage>
        <taxon>Bacteria</taxon>
        <taxon>Bacillati</taxon>
        <taxon>Actinomycetota</taxon>
        <taxon>Actinomycetes</taxon>
        <taxon>Kitasatosporales</taxon>
        <taxon>Streptomycetaceae</taxon>
        <taxon>Streptomyces</taxon>
    </lineage>
</organism>
<dbReference type="SMART" id="SM00487">
    <property type="entry name" value="DEXDc"/>
    <property type="match status" value="1"/>
</dbReference>
<dbReference type="Pfam" id="PF00270">
    <property type="entry name" value="DEAD"/>
    <property type="match status" value="1"/>
</dbReference>
<name>A0A6B3BL16_9ACTN</name>
<accession>A0A6B3BL16</accession>
<evidence type="ECO:0000259" key="10">
    <source>
        <dbReference type="PROSITE" id="PS51195"/>
    </source>
</evidence>
<dbReference type="CDD" id="cd00268">
    <property type="entry name" value="DEADc"/>
    <property type="match status" value="1"/>
</dbReference>
<comment type="caution">
    <text evidence="11">The sequence shown here is derived from an EMBL/GenBank/DDBJ whole genome shotgun (WGS) entry which is preliminary data.</text>
</comment>
<feature type="domain" description="Helicase ATP-binding" evidence="8">
    <location>
        <begin position="34"/>
        <end position="207"/>
    </location>
</feature>
<dbReference type="GO" id="GO:0005829">
    <property type="term" value="C:cytosol"/>
    <property type="evidence" value="ECO:0007669"/>
    <property type="project" value="TreeGrafter"/>
</dbReference>
<keyword evidence="2" id="KW-0378">Hydrolase</keyword>
<dbReference type="InterPro" id="IPR027417">
    <property type="entry name" value="P-loop_NTPase"/>
</dbReference>
<dbReference type="Gene3D" id="3.40.50.300">
    <property type="entry name" value="P-loop containing nucleotide triphosphate hydrolases"/>
    <property type="match status" value="2"/>
</dbReference>
<proteinExistence type="inferred from homology"/>
<keyword evidence="4" id="KW-0067">ATP-binding</keyword>
<dbReference type="SMART" id="SM00490">
    <property type="entry name" value="HELICc"/>
    <property type="match status" value="1"/>
</dbReference>
<dbReference type="PROSITE" id="PS51192">
    <property type="entry name" value="HELICASE_ATP_BIND_1"/>
    <property type="match status" value="1"/>
</dbReference>
<evidence type="ECO:0000256" key="2">
    <source>
        <dbReference type="ARBA" id="ARBA00022801"/>
    </source>
</evidence>
<dbReference type="InterPro" id="IPR014001">
    <property type="entry name" value="Helicase_ATP-bd"/>
</dbReference>
<dbReference type="GO" id="GO:0003724">
    <property type="term" value="F:RNA helicase activity"/>
    <property type="evidence" value="ECO:0007669"/>
    <property type="project" value="InterPro"/>
</dbReference>
<dbReference type="PROSITE" id="PS51195">
    <property type="entry name" value="Q_MOTIF"/>
    <property type="match status" value="1"/>
</dbReference>
<sequence>MNRSFADLGLPPSLLASLTVEGITVPFPIQAATLPDTLAGRDVMGRGQTGSGKTLAFGLAMLARLAGQRAEAGRPLALVLVPTRELAQQVVDALTPHARAMSLKMTTIVGGLPIARQARALGDGTEVVIATPGRLRDLVDRRDCRLDRVSVTVLDEADQMVDMGFLPQVTYLLDQVPRKGQRMMFSATLDADVGRLARRYLHEPVVHQTDPHAGAVTTMEHHVLYVDDVDKKTVATEIAARDGRVLMFMDTRRSVDRLTKHLLKSGVRAGALHGGRSQPQRTRTLAQFKTGEVTVLVASDVAARGIHIDDLDLVVNVDPPGGAKEYLHRGGRTARAGASGSVVTLVLPEQRREMRTLTRAAGVDPNTAKVSPGAAELTRITGARTPSGIPVIIPVPAPTPPAAPKGDGSGGRSRSSRSRSGSGAGSAAGSGSGSRSRRGSAEGGAATARTSGTGAAGKTRATGGGTAKKASRPTGGGAKPPRVSGGNPSARTEQDPTTGEPRSRRRRAPRNRRPGSDARQAG</sequence>
<reference evidence="11" key="1">
    <citation type="submission" date="2020-01" db="EMBL/GenBank/DDBJ databases">
        <title>Insect and environment-associated Actinomycetes.</title>
        <authorList>
            <person name="Currrie C."/>
            <person name="Chevrette M."/>
            <person name="Carlson C."/>
            <person name="Stubbendieck R."/>
            <person name="Wendt-Pienkowski E."/>
        </authorList>
    </citation>
    <scope>NUCLEOTIDE SEQUENCE</scope>
    <source>
        <strain evidence="11">SID12501</strain>
    </source>
</reference>
<feature type="compositionally biased region" description="Pro residues" evidence="7">
    <location>
        <begin position="393"/>
        <end position="403"/>
    </location>
</feature>
<dbReference type="EMBL" id="JAAGLU010000002">
    <property type="protein sequence ID" value="NEC84732.1"/>
    <property type="molecule type" value="Genomic_DNA"/>
</dbReference>
<evidence type="ECO:0000256" key="4">
    <source>
        <dbReference type="ARBA" id="ARBA00022840"/>
    </source>
</evidence>
<keyword evidence="1" id="KW-0547">Nucleotide-binding</keyword>
<evidence type="ECO:0000256" key="1">
    <source>
        <dbReference type="ARBA" id="ARBA00022741"/>
    </source>
</evidence>
<dbReference type="RefSeq" id="WP_164312188.1">
    <property type="nucleotide sequence ID" value="NZ_JAAGLU010000002.1"/>
</dbReference>
<dbReference type="Pfam" id="PF00271">
    <property type="entry name" value="Helicase_C"/>
    <property type="match status" value="1"/>
</dbReference>
<evidence type="ECO:0000256" key="7">
    <source>
        <dbReference type="SAM" id="MobiDB-lite"/>
    </source>
</evidence>
<gene>
    <name evidence="11" type="ORF">G3I71_02365</name>
</gene>
<evidence type="ECO:0000256" key="5">
    <source>
        <dbReference type="ARBA" id="ARBA00038437"/>
    </source>
</evidence>
<evidence type="ECO:0000256" key="6">
    <source>
        <dbReference type="PROSITE-ProRule" id="PRU00552"/>
    </source>
</evidence>
<dbReference type="GO" id="GO:0005524">
    <property type="term" value="F:ATP binding"/>
    <property type="evidence" value="ECO:0007669"/>
    <property type="project" value="UniProtKB-KW"/>
</dbReference>
<feature type="domain" description="Helicase C-terminal" evidence="9">
    <location>
        <begin position="228"/>
        <end position="378"/>
    </location>
</feature>
<dbReference type="CDD" id="cd18787">
    <property type="entry name" value="SF2_C_DEAD"/>
    <property type="match status" value="1"/>
</dbReference>
<dbReference type="SUPFAM" id="SSF52540">
    <property type="entry name" value="P-loop containing nucleoside triphosphate hydrolases"/>
    <property type="match status" value="1"/>
</dbReference>
<protein>
    <submittedName>
        <fullName evidence="11">DEAD/DEAH box helicase</fullName>
    </submittedName>
</protein>
<feature type="compositionally biased region" description="Low complexity" evidence="7">
    <location>
        <begin position="443"/>
        <end position="461"/>
    </location>
</feature>
<feature type="short sequence motif" description="Q motif" evidence="6">
    <location>
        <begin position="3"/>
        <end position="31"/>
    </location>
</feature>
<feature type="region of interest" description="Disordered" evidence="7">
    <location>
        <begin position="380"/>
        <end position="522"/>
    </location>
</feature>
<feature type="domain" description="DEAD-box RNA helicase Q" evidence="10">
    <location>
        <begin position="3"/>
        <end position="31"/>
    </location>
</feature>
<feature type="compositionally biased region" description="Basic residues" evidence="7">
    <location>
        <begin position="503"/>
        <end position="513"/>
    </location>
</feature>
<feature type="compositionally biased region" description="Polar residues" evidence="7">
    <location>
        <begin position="486"/>
        <end position="497"/>
    </location>
</feature>
<evidence type="ECO:0000259" key="9">
    <source>
        <dbReference type="PROSITE" id="PS51194"/>
    </source>
</evidence>
<dbReference type="InterPro" id="IPR014014">
    <property type="entry name" value="RNA_helicase_DEAD_Q_motif"/>
</dbReference>
<dbReference type="GO" id="GO:0003676">
    <property type="term" value="F:nucleic acid binding"/>
    <property type="evidence" value="ECO:0007669"/>
    <property type="project" value="InterPro"/>
</dbReference>
<comment type="similarity">
    <text evidence="5">Belongs to the DEAD box helicase family.</text>
</comment>
<evidence type="ECO:0000256" key="3">
    <source>
        <dbReference type="ARBA" id="ARBA00022806"/>
    </source>
</evidence>
<dbReference type="InterPro" id="IPR001650">
    <property type="entry name" value="Helicase_C-like"/>
</dbReference>
<dbReference type="PANTHER" id="PTHR47959">
    <property type="entry name" value="ATP-DEPENDENT RNA HELICASE RHLE-RELATED"/>
    <property type="match status" value="1"/>
</dbReference>
<keyword evidence="3 11" id="KW-0347">Helicase</keyword>
<dbReference type="InterPro" id="IPR011545">
    <property type="entry name" value="DEAD/DEAH_box_helicase_dom"/>
</dbReference>
<dbReference type="PANTHER" id="PTHR47959:SF13">
    <property type="entry name" value="ATP-DEPENDENT RNA HELICASE RHLE"/>
    <property type="match status" value="1"/>
</dbReference>
<dbReference type="GO" id="GO:0016787">
    <property type="term" value="F:hydrolase activity"/>
    <property type="evidence" value="ECO:0007669"/>
    <property type="project" value="UniProtKB-KW"/>
</dbReference>
<evidence type="ECO:0000313" key="11">
    <source>
        <dbReference type="EMBL" id="NEC84732.1"/>
    </source>
</evidence>
<dbReference type="PROSITE" id="PS51194">
    <property type="entry name" value="HELICASE_CTER"/>
    <property type="match status" value="1"/>
</dbReference>